<feature type="domain" description="GmrSD restriction endonucleases N-terminal" evidence="1">
    <location>
        <begin position="8"/>
        <end position="249"/>
    </location>
</feature>
<dbReference type="Proteomes" id="UP001262410">
    <property type="component" value="Unassembled WGS sequence"/>
</dbReference>
<protein>
    <recommendedName>
        <fullName evidence="5">DUF262 domain-containing protein</fullName>
    </recommendedName>
</protein>
<dbReference type="Pfam" id="PF07510">
    <property type="entry name" value="GmrSD_C"/>
    <property type="match status" value="1"/>
</dbReference>
<reference evidence="3 4" key="1">
    <citation type="submission" date="2023-07" db="EMBL/GenBank/DDBJ databases">
        <title>Sorghum-associated microbial communities from plants grown in Nebraska, USA.</title>
        <authorList>
            <person name="Schachtman D."/>
        </authorList>
    </citation>
    <scope>NUCLEOTIDE SEQUENCE [LARGE SCALE GENOMIC DNA]</scope>
    <source>
        <strain evidence="3 4">584</strain>
    </source>
</reference>
<evidence type="ECO:0008006" key="5">
    <source>
        <dbReference type="Google" id="ProtNLM"/>
    </source>
</evidence>
<dbReference type="InterPro" id="IPR004919">
    <property type="entry name" value="GmrSD_N"/>
</dbReference>
<sequence>MRPDKLSIHDLFQRERRYTVPLYQRAYVWNEGEQWEPLWDDIQRQAEECLATDAGVPRRTHFLGAVVLNVQKIVGGSVARSEVIDGQQRLTTLQLFIGALRDFLATIQSTYTNKVRRLTINQDEPFGSESSFKVWPTNADRDLFRSVMMSGSPDSLLKQHGLIQKSELPRLIGAYCYFYHQIDAFVAKSGADQAAQDRQILGLFQALRSGLQLVVIELEDNDDPQIIFETLNARGQPLLPSDLIRNTIFHQASVDPTHASDEKYADGLYDRFWHPFDNDRLDTPINGEDRYWHVQERQGRLSRPRIDLFIFHFLVMQTGRELAIGHIFQEFRDWRDISAQPLESLLHELRRYSAIFRQLMSPTSDDRPSMFARRLRALDTSTVYPFLLYILGLPVDLLTKSDRDQIICDLESWFIRRLVCQLTNKNYNRFFVSLLSKVKQTTLSAPVALDDSETNNNLKTCTSQVIVNTVRDELLRSTEATARWPKDDEFEASWLEKDIYAKSRPDRAVMLLRAINAKMMDNKNETVILPDNLSVEHILPQQGALLDYPYPDESISIGADAPEIRRARIIHTIGNLTLLTVALNSAISNGPFIDKRPKIASNSALRLNTIFQDQDRNKWSEIDIFDRGRDLFTYAKIIWPHRGP</sequence>
<organism evidence="3 4">
    <name type="scientific">Inquilinus ginsengisoli</name>
    <dbReference type="NCBI Taxonomy" id="363840"/>
    <lineage>
        <taxon>Bacteria</taxon>
        <taxon>Pseudomonadati</taxon>
        <taxon>Pseudomonadota</taxon>
        <taxon>Alphaproteobacteria</taxon>
        <taxon>Rhodospirillales</taxon>
        <taxon>Rhodospirillaceae</taxon>
        <taxon>Inquilinus</taxon>
    </lineage>
</organism>
<evidence type="ECO:0000313" key="4">
    <source>
        <dbReference type="Proteomes" id="UP001262410"/>
    </source>
</evidence>
<name>A0ABU1JYI3_9PROT</name>
<keyword evidence="4" id="KW-1185">Reference proteome</keyword>
<evidence type="ECO:0000259" key="2">
    <source>
        <dbReference type="Pfam" id="PF07510"/>
    </source>
</evidence>
<dbReference type="PANTHER" id="PTHR35149:SF2">
    <property type="entry name" value="DUF262 DOMAIN-CONTAINING PROTEIN"/>
    <property type="match status" value="1"/>
</dbReference>
<feature type="domain" description="GmrSD restriction endonucleases C-terminal" evidence="2">
    <location>
        <begin position="484"/>
        <end position="632"/>
    </location>
</feature>
<accession>A0ABU1JYI3</accession>
<gene>
    <name evidence="3" type="ORF">E9232_005887</name>
</gene>
<dbReference type="RefSeq" id="WP_309800237.1">
    <property type="nucleotide sequence ID" value="NZ_JAVDPW010000011.1"/>
</dbReference>
<evidence type="ECO:0000259" key="1">
    <source>
        <dbReference type="Pfam" id="PF03235"/>
    </source>
</evidence>
<comment type="caution">
    <text evidence="3">The sequence shown here is derived from an EMBL/GenBank/DDBJ whole genome shotgun (WGS) entry which is preliminary data.</text>
</comment>
<dbReference type="PANTHER" id="PTHR35149">
    <property type="entry name" value="SLL5132 PROTEIN"/>
    <property type="match status" value="1"/>
</dbReference>
<dbReference type="EMBL" id="JAVDPW010000011">
    <property type="protein sequence ID" value="MDR6293337.1"/>
    <property type="molecule type" value="Genomic_DNA"/>
</dbReference>
<proteinExistence type="predicted"/>
<evidence type="ECO:0000313" key="3">
    <source>
        <dbReference type="EMBL" id="MDR6293337.1"/>
    </source>
</evidence>
<dbReference type="Pfam" id="PF03235">
    <property type="entry name" value="GmrSD_N"/>
    <property type="match status" value="1"/>
</dbReference>
<dbReference type="InterPro" id="IPR011089">
    <property type="entry name" value="GmrSD_C"/>
</dbReference>